<sequence length="48" mass="5252">MTELDREGRAVLVGKFLRMTTHQPLSEPRCPPEANRSRVASSGTNASP</sequence>
<feature type="compositionally biased region" description="Polar residues" evidence="1">
    <location>
        <begin position="38"/>
        <end position="48"/>
    </location>
</feature>
<dbReference type="AlphaFoldDB" id="A0A7G7BFS2"/>
<proteinExistence type="predicted"/>
<gene>
    <name evidence="2" type="ORF">F0344_05810</name>
</gene>
<dbReference type="Proteomes" id="UP000515307">
    <property type="component" value="Chromosome"/>
</dbReference>
<name>A0A7G7BFS2_9ACTN</name>
<evidence type="ECO:0000313" key="2">
    <source>
        <dbReference type="EMBL" id="QNE74187.1"/>
    </source>
</evidence>
<dbReference type="RefSeq" id="WP_185297749.1">
    <property type="nucleotide sequence ID" value="NZ_CP045702.1"/>
</dbReference>
<dbReference type="KEGG" id="sfiy:F0344_05810"/>
<feature type="region of interest" description="Disordered" evidence="1">
    <location>
        <begin position="22"/>
        <end position="48"/>
    </location>
</feature>
<keyword evidence="3" id="KW-1185">Reference proteome</keyword>
<organism evidence="2 3">
    <name type="scientific">Streptomyces finlayi</name>
    <dbReference type="NCBI Taxonomy" id="67296"/>
    <lineage>
        <taxon>Bacteria</taxon>
        <taxon>Bacillati</taxon>
        <taxon>Actinomycetota</taxon>
        <taxon>Actinomycetes</taxon>
        <taxon>Kitasatosporales</taxon>
        <taxon>Streptomycetaceae</taxon>
        <taxon>Streptomyces</taxon>
    </lineage>
</organism>
<protein>
    <submittedName>
        <fullName evidence="2">Uncharacterized protein</fullName>
    </submittedName>
</protein>
<evidence type="ECO:0000313" key="3">
    <source>
        <dbReference type="Proteomes" id="UP000515307"/>
    </source>
</evidence>
<dbReference type="EMBL" id="CP045702">
    <property type="protein sequence ID" value="QNE74187.1"/>
    <property type="molecule type" value="Genomic_DNA"/>
</dbReference>
<reference evidence="3" key="1">
    <citation type="submission" date="2019-10" db="EMBL/GenBank/DDBJ databases">
        <title>Antimicrobial potential of Antarctic Bacteria.</title>
        <authorList>
            <person name="Benaud N."/>
            <person name="Edwards R.J."/>
            <person name="Ferrari B.C."/>
        </authorList>
    </citation>
    <scope>NUCLEOTIDE SEQUENCE [LARGE SCALE GENOMIC DNA]</scope>
    <source>
        <strain evidence="3">NBSH44</strain>
    </source>
</reference>
<accession>A0A7G7BFS2</accession>
<evidence type="ECO:0000256" key="1">
    <source>
        <dbReference type="SAM" id="MobiDB-lite"/>
    </source>
</evidence>